<dbReference type="AlphaFoldDB" id="A0A5C5Z807"/>
<organism evidence="1 2">
    <name type="scientific">Novipirellula herctigrandis</name>
    <dbReference type="NCBI Taxonomy" id="2527986"/>
    <lineage>
        <taxon>Bacteria</taxon>
        <taxon>Pseudomonadati</taxon>
        <taxon>Planctomycetota</taxon>
        <taxon>Planctomycetia</taxon>
        <taxon>Pirellulales</taxon>
        <taxon>Pirellulaceae</taxon>
        <taxon>Novipirellula</taxon>
    </lineage>
</organism>
<comment type="caution">
    <text evidence="1">The sequence shown here is derived from an EMBL/GenBank/DDBJ whole genome shotgun (WGS) entry which is preliminary data.</text>
</comment>
<sequence length="816" mass="92748">MRVFCVLIGFSMGAAALFAEQPVRVEVSRDAWVSAYPSEVEGNNGGSHRLKLKGIQEFSLVDFDARELQGKHVERAELWVRVEGDAILDRVTVSTVMADWVEGQGNNYDKNSNGASFLWAEGKRKRWAGPTSDLTSVTLGNGGSQWCFGDCSPPDSNRWQRIPIDPAIVQSRIDNECFGFLLVDDLGSEYTRDGNDFKYHLMVNRFLASRDKNRSQSPYFRLWLSNRDSSLPAQKQISANTAGKQLAAKRQQIKETLASLQREQPPLGDELISPRLLNLDLQPLKSRDLCMARGETIAFVVDAAPEQVEFAAPDGFDVAIYALPAVQSKFDPAVPLPLWSDPKWIRGRNRAIKTCVDVYAEKTTTAGQHQLQLLVDNQPLKLQLSVWQFTLPDRLRFIPQMNCYSLPENEIPFFQLCHNHRTTLNRLRYGWSGKVNSDAIPTRQANGSWDWTKWDRRFGPLLDGSAFAKSKRGAIPIEAFYLPLNENWPMNHEKHFRGGYWIEDAYDDAYWEQFRDAARLFAQHLAESGYDETMFEFYLNNKVYFKQQRDGRWDACSAAWVFDEPVNTQDFWALRRFGVEFWQGVLGIEGPQLAMRVDISRPQWQRNLLDGVSSVEIVSGSLRSYGRRVINRAHRYDNLVYMYGSANKFDVPCSTNVAWCVETWGRGAVGVVPWQTIGNDKSWQQLDPLSVIYPSEFGPIPSLRLKSFRQGQQFVEYLECFRSVIGNVYAEQIGDVLLAKLRFDSQTIRLSEADAGSSRYDSKLSDRLGELRFQLGQWLSGQTISEVTDQMPMIRPRVGLSSDTPLITPVVLGPAN</sequence>
<reference evidence="1 2" key="1">
    <citation type="submission" date="2019-02" db="EMBL/GenBank/DDBJ databases">
        <title>Deep-cultivation of Planctomycetes and their phenomic and genomic characterization uncovers novel biology.</title>
        <authorList>
            <person name="Wiegand S."/>
            <person name="Jogler M."/>
            <person name="Boedeker C."/>
            <person name="Pinto D."/>
            <person name="Vollmers J."/>
            <person name="Rivas-Marin E."/>
            <person name="Kohn T."/>
            <person name="Peeters S.H."/>
            <person name="Heuer A."/>
            <person name="Rast P."/>
            <person name="Oberbeckmann S."/>
            <person name="Bunk B."/>
            <person name="Jeske O."/>
            <person name="Meyerdierks A."/>
            <person name="Storesund J.E."/>
            <person name="Kallscheuer N."/>
            <person name="Luecker S."/>
            <person name="Lage O.M."/>
            <person name="Pohl T."/>
            <person name="Merkel B.J."/>
            <person name="Hornburger P."/>
            <person name="Mueller R.-W."/>
            <person name="Bruemmer F."/>
            <person name="Labrenz M."/>
            <person name="Spormann A.M."/>
            <person name="Op Den Camp H."/>
            <person name="Overmann J."/>
            <person name="Amann R."/>
            <person name="Jetten M.S.M."/>
            <person name="Mascher T."/>
            <person name="Medema M.H."/>
            <person name="Devos D.P."/>
            <person name="Kaster A.-K."/>
            <person name="Ovreas L."/>
            <person name="Rohde M."/>
            <person name="Galperin M.Y."/>
            <person name="Jogler C."/>
        </authorList>
    </citation>
    <scope>NUCLEOTIDE SEQUENCE [LARGE SCALE GENOMIC DNA]</scope>
    <source>
        <strain evidence="1 2">CA13</strain>
    </source>
</reference>
<evidence type="ECO:0000313" key="2">
    <source>
        <dbReference type="Proteomes" id="UP000315010"/>
    </source>
</evidence>
<gene>
    <name evidence="1" type="ORF">CA13_49090</name>
</gene>
<name>A0A5C5Z807_9BACT</name>
<dbReference type="Proteomes" id="UP000315010">
    <property type="component" value="Unassembled WGS sequence"/>
</dbReference>
<protein>
    <submittedName>
        <fullName evidence="1">Uncharacterized protein</fullName>
    </submittedName>
</protein>
<keyword evidence="2" id="KW-1185">Reference proteome</keyword>
<evidence type="ECO:0000313" key="1">
    <source>
        <dbReference type="EMBL" id="TWT83444.1"/>
    </source>
</evidence>
<dbReference type="EMBL" id="SJPJ01000001">
    <property type="protein sequence ID" value="TWT83444.1"/>
    <property type="molecule type" value="Genomic_DNA"/>
</dbReference>
<dbReference type="RefSeq" id="WP_419194715.1">
    <property type="nucleotide sequence ID" value="NZ_SJPJ01000001.1"/>
</dbReference>
<accession>A0A5C5Z807</accession>
<proteinExistence type="predicted"/>